<proteinExistence type="predicted"/>
<dbReference type="EMBL" id="KQ001655">
    <property type="protein sequence ID" value="KJP89014.1"/>
    <property type="molecule type" value="Genomic_DNA"/>
</dbReference>
<dbReference type="RefSeq" id="XP_012334365.1">
    <property type="nucleotide sequence ID" value="XM_012478942.1"/>
</dbReference>
<dbReference type="Proteomes" id="UP000054561">
    <property type="component" value="Unassembled WGS sequence"/>
</dbReference>
<feature type="region of interest" description="Disordered" evidence="1">
    <location>
        <begin position="1"/>
        <end position="20"/>
    </location>
</feature>
<gene>
    <name evidence="2" type="ORF">AK88_01306</name>
</gene>
<organism evidence="2 3">
    <name type="scientific">Plasmodium fragile</name>
    <dbReference type="NCBI Taxonomy" id="5857"/>
    <lineage>
        <taxon>Eukaryota</taxon>
        <taxon>Sar</taxon>
        <taxon>Alveolata</taxon>
        <taxon>Apicomplexa</taxon>
        <taxon>Aconoidasida</taxon>
        <taxon>Haemosporida</taxon>
        <taxon>Plasmodiidae</taxon>
        <taxon>Plasmodium</taxon>
        <taxon>Plasmodium (Plasmodium)</taxon>
    </lineage>
</organism>
<evidence type="ECO:0000313" key="3">
    <source>
        <dbReference type="Proteomes" id="UP000054561"/>
    </source>
</evidence>
<evidence type="ECO:0000313" key="2">
    <source>
        <dbReference type="EMBL" id="KJP89014.1"/>
    </source>
</evidence>
<keyword evidence="3" id="KW-1185">Reference proteome</keyword>
<reference evidence="2 3" key="1">
    <citation type="submission" date="2014-03" db="EMBL/GenBank/DDBJ databases">
        <title>The Genome Sequence of Plasmodium fragile nilgiri.</title>
        <authorList>
            <consortium name="The Broad Institute Genomics Platform"/>
            <consortium name="The Broad Institute Genome Sequencing Center for Infectious Disease"/>
            <person name="Neafsey D."/>
            <person name="Duraisingh M."/>
            <person name="Young S.K."/>
            <person name="Zeng Q."/>
            <person name="Gargeya S."/>
            <person name="Abouelleil A."/>
            <person name="Alvarado L."/>
            <person name="Chapman S.B."/>
            <person name="Gainer-Dewar J."/>
            <person name="Goldberg J."/>
            <person name="Griggs A."/>
            <person name="Gujja S."/>
            <person name="Hansen M."/>
            <person name="Howarth C."/>
            <person name="Imamovic A."/>
            <person name="Larimer J."/>
            <person name="Pearson M."/>
            <person name="Poon T.W."/>
            <person name="Priest M."/>
            <person name="Roberts A."/>
            <person name="Saif S."/>
            <person name="Shea T."/>
            <person name="Sykes S."/>
            <person name="Wortman J."/>
            <person name="Nusbaum C."/>
            <person name="Birren B."/>
        </authorList>
    </citation>
    <scope>NUCLEOTIDE SEQUENCE [LARGE SCALE GENOMIC DNA]</scope>
    <source>
        <strain evidence="3">nilgiri</strain>
    </source>
</reference>
<dbReference type="VEuPathDB" id="PlasmoDB:AK88_01306"/>
<feature type="compositionally biased region" description="Basic residues" evidence="1">
    <location>
        <begin position="1"/>
        <end position="11"/>
    </location>
</feature>
<protein>
    <submittedName>
        <fullName evidence="2">Uncharacterized protein</fullName>
    </submittedName>
</protein>
<evidence type="ECO:0000256" key="1">
    <source>
        <dbReference type="SAM" id="MobiDB-lite"/>
    </source>
</evidence>
<feature type="region of interest" description="Disordered" evidence="1">
    <location>
        <begin position="724"/>
        <end position="760"/>
    </location>
</feature>
<dbReference type="OrthoDB" id="377448at2759"/>
<name>A0A0D9QPM3_PLAFR</name>
<feature type="region of interest" description="Disordered" evidence="1">
    <location>
        <begin position="131"/>
        <end position="152"/>
    </location>
</feature>
<accession>A0A0D9QPM3</accession>
<dbReference type="GeneID" id="24266620"/>
<dbReference type="OMA" id="DMYRLHF"/>
<sequence>MSVCTRRRHNVSAKSERPNDGVWNGPGLNALHCVRPFPRQYASMCRGFDKRGKKNTTQRERYNMVKDQTMFISCKTGFNFSRRKRFGRSDSAAGLTISCNMVSRFGVHRKGKLLSWWGGNERLQDSLEQVTNDVYPPDDNSTVGERRRSFEVPRHSYSPEECTKTILENILQRSAIHNCTQNEELCMLLKGLNALLSKLHLHHYGKEDDAGGVLDVHSVSTHETDAKSGQEQMIDFHKMNRGTPCKHNYLNESGDFSTTNKHHGSSEHTCASCSPPDVLTGRAFKTWVFPLNLMLIKSWVDNIVKSVCADDHAEREISKKSNIFVKYDNVIQKRLFFHLVCFYTRIATWMGDRQRDVILYLYTEDDEAAENFYSHLKEIYSEESVSFFNYKNCIHNDKTAFIFLVSYDEFFNLTLRVANKTPADLEKYLNGKAKCGSGCSNLFSLFSHLLVSAPRGGEEKCGEAQYTFKIFLDDFNVAYNYGQSVIEKNLYEHLFPAVDLRRGNITFYPLLRTSFPTLWFKIWLEHVHKECYSVNLQKRKNVFILHKRFILPLLEEEANTQWRSSSRSDRGSPKEIAQRDKMIITPSLYPLFDLATNKKRNFRNPHVEQYMSIFNKHRKEIIVEYLKRHNLYNINKLKRKDKKIKRKFNIARRFLKKKKKHLTNLEISHYINFFMNRKKKGSIFFRKNVIDYDYVTGKEFLQGRDKVQILTRGLCSWHRGEASSAGRTHVDGFSSQGEPRSNDKQMDSSRTVGRQNGHDSRWAQDEACGEGINAPFFLQSRGATRRPCNKDTSLPNEAKHFCYKSGETQEASSKCTAHGAVPLYPCIYYTFDKDAFENFSNEVYAGLPFLPERFRRKWRSVLQKYDEAIRPSFSCKKYLLKGLFLIREKLSAVERQFIKELLTNGLIKIILSCVDISSDRIGVNTVFVEDVQVYVKDKLPQYNRLLNLINCLQGEVLYPSGGSSLLGNRLPGNSSYWGEAPPVDDAYRLHFVKYFLYLNWAKIFRKYTLSNNDLLNLFANCTNCFLIPRRYEDISILLNLKSEGYLNISHLHKPVLRDFYFNLFHGSISKGVSLSLNGVGEGRMNELALFDDQVRKPPGVEKTYPFFYTERKWGSEEQDMSPHNVIHMAIKTAEDVHKIYKYKETNETILLHHFLGMSKGTAYSINYFDILYIHFVMNKNIVTIKRQLINNVFEFYTLKRKEFEKACVTSDREDKMNDYVKRVQRIKKYFPEHYAYVYHDTFVKYNNIKKEVRDELRRMYRQKYNMLRKSICEGDQSDVLLTTVDSDRCIILDVYKMKPSGLGEGKKKQTRDLYVCANSRGELFICDIFFFDTILKDKKMCDFIWERNKDISYVDHLFGQRDVVNYELLFKERHFPFDIHLGDCGGGADGMDNNSVPTEEKKKKKKIFHKFVVNKIRVSRKSSGEEQIAEVNGEETKMVNLEDLFQNWYSDNLYTGKKRLSLYWQKLVSLKREMIEQCSRRLNKDMGRNAHNGCVEADHYKDAGWYPLEEGEKRMTYALNSFSEGAMTSCVTRNGHCQSPSNKIISAKIMGTLKKYKKKKNSGTRNNYTKEMNKVDRIFGNNRKTMMDELKKILSFLQHLDLVDTLRNFINPHVRNTLWFYIITLYINKQYEVDPGKFLVQPELLMTIFYICFCKGEGDYLGNYLASFQIKSDALRGVVVDVFAYKQLLSYVQDRFQINVEIPFNLEGVQNLYEGLIKLRQKKFTEMDPDVKAKLYHLSIIVHTIMSSNFNEGVNQILLQFVRYVEDMRRITKVM</sequence>